<evidence type="ECO:0000256" key="2">
    <source>
        <dbReference type="ARBA" id="ARBA00022723"/>
    </source>
</evidence>
<evidence type="ECO:0000313" key="6">
    <source>
        <dbReference type="RefSeq" id="XP_052131741.1"/>
    </source>
</evidence>
<reference evidence="5 6" key="1">
    <citation type="submission" date="2025-04" db="UniProtKB">
        <authorList>
            <consortium name="RefSeq"/>
        </authorList>
    </citation>
    <scope>IDENTIFICATION</scope>
    <source>
        <tissue evidence="5 6">Whole organism</tissue>
    </source>
</reference>
<dbReference type="PANTHER" id="PTHR23080">
    <property type="entry name" value="THAP DOMAIN PROTEIN"/>
    <property type="match status" value="1"/>
</dbReference>
<dbReference type="GO" id="GO:0046872">
    <property type="term" value="F:metal ion binding"/>
    <property type="evidence" value="ECO:0007669"/>
    <property type="project" value="UniProtKB-KW"/>
</dbReference>
<accession>A0A9C6X9U3</accession>
<organism evidence="4 5">
    <name type="scientific">Frankliniella occidentalis</name>
    <name type="common">Western flower thrips</name>
    <name type="synonym">Euthrips occidentalis</name>
    <dbReference type="NCBI Taxonomy" id="133901"/>
    <lineage>
        <taxon>Eukaryota</taxon>
        <taxon>Metazoa</taxon>
        <taxon>Ecdysozoa</taxon>
        <taxon>Arthropoda</taxon>
        <taxon>Hexapoda</taxon>
        <taxon>Insecta</taxon>
        <taxon>Pterygota</taxon>
        <taxon>Neoptera</taxon>
        <taxon>Paraneoptera</taxon>
        <taxon>Thysanoptera</taxon>
        <taxon>Terebrantia</taxon>
        <taxon>Thripoidea</taxon>
        <taxon>Thripidae</taxon>
        <taxon>Frankliniella</taxon>
    </lineage>
</organism>
<feature type="domain" description="USP" evidence="3">
    <location>
        <begin position="17"/>
        <end position="306"/>
    </location>
</feature>
<comment type="cofactor">
    <cofactor evidence="1">
        <name>a divalent metal cation</name>
        <dbReference type="ChEBI" id="CHEBI:60240"/>
    </cofactor>
</comment>
<dbReference type="RefSeq" id="XP_052131740.1">
    <property type="nucleotide sequence ID" value="XM_052275780.1"/>
</dbReference>
<dbReference type="Pfam" id="PF00443">
    <property type="entry name" value="UCH"/>
    <property type="match status" value="1"/>
</dbReference>
<dbReference type="InterPro" id="IPR027805">
    <property type="entry name" value="Transposase_HTH_dom"/>
</dbReference>
<dbReference type="InterPro" id="IPR028889">
    <property type="entry name" value="USP"/>
</dbReference>
<evidence type="ECO:0000256" key="1">
    <source>
        <dbReference type="ARBA" id="ARBA00001968"/>
    </source>
</evidence>
<evidence type="ECO:0000313" key="4">
    <source>
        <dbReference type="Proteomes" id="UP000504606"/>
    </source>
</evidence>
<keyword evidence="2" id="KW-0479">Metal-binding</keyword>
<dbReference type="InterPro" id="IPR027806">
    <property type="entry name" value="HARBI1_dom"/>
</dbReference>
<dbReference type="GeneID" id="113212162"/>
<dbReference type="KEGG" id="foc:113212162"/>
<dbReference type="Proteomes" id="UP000504606">
    <property type="component" value="Unplaced"/>
</dbReference>
<sequence>MTDIYTNSWIGLPHFDVGFKSLGPNGGLNASLQLLLHTPRFILAIMSEVLHDKTACDEKFCLWCLLKTLVNDMNEKQKAEAVSFPDGFSTHFDGLGGDPFPYLQKICCTLSHELCEVNPDMNLSLSELLQCLHGSLEKKRKCSECGMETNKTLLQVGLDVLVDDSEVISCQDAVLRYFSSSSAEDDWCAECNASTGQNTLSSSFASSPHMLCLKFSRFTAVGRKIGASVSVDMDLLLPSGAEYKFAGCILHEGESSRSGRYMTLVRCPSGSFTLLNDAMVSPVRREYLLADKSIRKKIYIVMYDLQVNNATEKPVGDLALNTSVKSLHGSSWTETSFPWEVQLDTSILSTPSKRPEAEFPWEVQLDTSDQTSPSKKAEKEFPWELDLSIRSTHSETWLVTPHKNVQAEVIPNSPETTQTVGNEVDDQMDTFYGSDTSYESILEPEQPKAKKKIACRVLDLDWTDQEVGGISSGLPPSVSVQRVIVRYAVCKTMPEKDFKFFTGLSQCNFDVLFELIGGDYVVDRLKYEYNDKTPEKMMPFKKLSARDRLFMMLVRMRRGVPLRDLGYLFGISESQCCTICKTMIRTTYECLSSFKKAMFVSAEKQKKGMPAPFRPFKNLRVIIDAAEFKIERPSDFQQQGNTYSEYKHYNTEKYLIGTSTKGSIIFCSDGFEGHISDNELVKKSGFLDYLTEGDAVMVDRGFHLAAEFAEKGVRLIRPPDFKKKRKFFTAGEEIFTRQTASARIYVEHAIKSIKDWRLIRYVVPMSMHDVLPQLVFTAAFLTNFDVPFIKVKKTSSRR</sequence>
<proteinExistence type="predicted"/>
<keyword evidence="4" id="KW-1185">Reference proteome</keyword>
<protein>
    <submittedName>
        <fullName evidence="5 6">Uncharacterized protein LOC113212162</fullName>
    </submittedName>
</protein>
<evidence type="ECO:0000313" key="5">
    <source>
        <dbReference type="RefSeq" id="XP_052131740.1"/>
    </source>
</evidence>
<dbReference type="OrthoDB" id="6423901at2759"/>
<dbReference type="GO" id="GO:0016579">
    <property type="term" value="P:protein deubiquitination"/>
    <property type="evidence" value="ECO:0007669"/>
    <property type="project" value="InterPro"/>
</dbReference>
<dbReference type="Pfam" id="PF13613">
    <property type="entry name" value="HTH_Tnp_4"/>
    <property type="match status" value="1"/>
</dbReference>
<dbReference type="Pfam" id="PF13359">
    <property type="entry name" value="DDE_Tnp_4"/>
    <property type="match status" value="1"/>
</dbReference>
<evidence type="ECO:0000259" key="3">
    <source>
        <dbReference type="PROSITE" id="PS50235"/>
    </source>
</evidence>
<dbReference type="RefSeq" id="XP_052131741.1">
    <property type="nucleotide sequence ID" value="XM_052275781.1"/>
</dbReference>
<dbReference type="GO" id="GO:0004843">
    <property type="term" value="F:cysteine-type deubiquitinase activity"/>
    <property type="evidence" value="ECO:0007669"/>
    <property type="project" value="InterPro"/>
</dbReference>
<name>A0A9C6X9U3_FRAOC</name>
<gene>
    <name evidence="5 6" type="primary">LOC113212162</name>
</gene>
<dbReference type="SUPFAM" id="SSF54001">
    <property type="entry name" value="Cysteine proteinases"/>
    <property type="match status" value="1"/>
</dbReference>
<dbReference type="InterPro" id="IPR001394">
    <property type="entry name" value="Peptidase_C19_UCH"/>
</dbReference>
<dbReference type="Gene3D" id="3.90.70.10">
    <property type="entry name" value="Cysteine proteinases"/>
    <property type="match status" value="1"/>
</dbReference>
<dbReference type="PROSITE" id="PS50235">
    <property type="entry name" value="USP_3"/>
    <property type="match status" value="1"/>
</dbReference>
<dbReference type="AlphaFoldDB" id="A0A9C6X9U3"/>
<dbReference type="InterPro" id="IPR038765">
    <property type="entry name" value="Papain-like_cys_pep_sf"/>
</dbReference>